<dbReference type="PANTHER" id="PTHR43084:SF1">
    <property type="entry name" value="PERSULFIDE DIOXYGENASE ETHE1, MITOCHONDRIAL"/>
    <property type="match status" value="1"/>
</dbReference>
<dbReference type="Pfam" id="PF00753">
    <property type="entry name" value="Lactamase_B"/>
    <property type="match status" value="1"/>
</dbReference>
<evidence type="ECO:0000313" key="4">
    <source>
        <dbReference type="Proteomes" id="UP000242258"/>
    </source>
</evidence>
<dbReference type="EMBL" id="MKEK01000001">
    <property type="protein sequence ID" value="OEY70518.1"/>
    <property type="molecule type" value="Genomic_DNA"/>
</dbReference>
<dbReference type="Proteomes" id="UP000242258">
    <property type="component" value="Unassembled WGS sequence"/>
</dbReference>
<comment type="caution">
    <text evidence="3">The sequence shown here is derived from an EMBL/GenBank/DDBJ whole genome shotgun (WGS) entry which is preliminary data.</text>
</comment>
<dbReference type="GO" id="GO:0046872">
    <property type="term" value="F:metal ion binding"/>
    <property type="evidence" value="ECO:0007669"/>
    <property type="project" value="UniProtKB-KW"/>
</dbReference>
<gene>
    <name evidence="3" type="ORF">BI198_13805</name>
</gene>
<protein>
    <submittedName>
        <fullName evidence="3">MBL fold metallo-hydrolase</fullName>
    </submittedName>
</protein>
<dbReference type="GO" id="GO:0016787">
    <property type="term" value="F:hydrolase activity"/>
    <property type="evidence" value="ECO:0007669"/>
    <property type="project" value="UniProtKB-KW"/>
</dbReference>
<evidence type="ECO:0000256" key="1">
    <source>
        <dbReference type="ARBA" id="ARBA00022723"/>
    </source>
</evidence>
<dbReference type="SMART" id="SM00849">
    <property type="entry name" value="Lactamase_B"/>
    <property type="match status" value="1"/>
</dbReference>
<keyword evidence="4" id="KW-1185">Reference proteome</keyword>
<dbReference type="PANTHER" id="PTHR43084">
    <property type="entry name" value="PERSULFIDE DIOXYGENASE ETHE1"/>
    <property type="match status" value="1"/>
</dbReference>
<dbReference type="GO" id="GO:0006749">
    <property type="term" value="P:glutathione metabolic process"/>
    <property type="evidence" value="ECO:0007669"/>
    <property type="project" value="InterPro"/>
</dbReference>
<dbReference type="CDD" id="cd07724">
    <property type="entry name" value="POD-like_MBL-fold"/>
    <property type="match status" value="1"/>
</dbReference>
<sequence>MSIAKPEHQPDLTIEMFFDTDSSTCSYVVVDNQTKRAAIIDPVLNYDAAAGAVSTEAADAILHYIEQQQLSVDWILETHAHADHLSAADYLKAKTAAPIAIGEGIKQVQQTFKFIFNINDTELQAKGDYFDKLFGDNEHFMIGSIKAQVINTPGHTNDSISYLIGDNLFVGDSLFMPDGGTARCDFPGGDAHVLYQSIQRIYQLPDATNIYICHDYQPEGRPLRYKTSVAEQKQQNIHVKANTAEQEFVQKRQARDKTLAVPRLIYPAVQVNIRGGQLPSAAENGVSYIKIPLKVSAE</sequence>
<dbReference type="GO" id="GO:0050313">
    <property type="term" value="F:sulfur dioxygenase activity"/>
    <property type="evidence" value="ECO:0007669"/>
    <property type="project" value="InterPro"/>
</dbReference>
<feature type="domain" description="Metallo-beta-lactamase" evidence="2">
    <location>
        <begin position="24"/>
        <end position="214"/>
    </location>
</feature>
<dbReference type="RefSeq" id="WP_070050072.1">
    <property type="nucleotide sequence ID" value="NZ_CBCSDO010000002.1"/>
</dbReference>
<dbReference type="InterPro" id="IPR051682">
    <property type="entry name" value="Mito_Persulfide_Diox"/>
</dbReference>
<dbReference type="Gene3D" id="3.60.15.10">
    <property type="entry name" value="Ribonuclease Z/Hydroxyacylglutathione hydrolase-like"/>
    <property type="match status" value="1"/>
</dbReference>
<dbReference type="AlphaFoldDB" id="A0A1E7Q912"/>
<name>A0A1E7Q912_9GAMM</name>
<dbReference type="GO" id="GO:0070813">
    <property type="term" value="P:hydrogen sulfide metabolic process"/>
    <property type="evidence" value="ECO:0007669"/>
    <property type="project" value="TreeGrafter"/>
</dbReference>
<organism evidence="3 4">
    <name type="scientific">Rheinheimera salexigens</name>
    <dbReference type="NCBI Taxonomy" id="1628148"/>
    <lineage>
        <taxon>Bacteria</taxon>
        <taxon>Pseudomonadati</taxon>
        <taxon>Pseudomonadota</taxon>
        <taxon>Gammaproteobacteria</taxon>
        <taxon>Chromatiales</taxon>
        <taxon>Chromatiaceae</taxon>
        <taxon>Rheinheimera</taxon>
    </lineage>
</organism>
<dbReference type="STRING" id="1628148.BI198_13805"/>
<dbReference type="InterPro" id="IPR036866">
    <property type="entry name" value="RibonucZ/Hydroxyglut_hydro"/>
</dbReference>
<accession>A0A1E7Q912</accession>
<evidence type="ECO:0000313" key="3">
    <source>
        <dbReference type="EMBL" id="OEY70518.1"/>
    </source>
</evidence>
<keyword evidence="3" id="KW-0378">Hydrolase</keyword>
<dbReference type="SUPFAM" id="SSF56281">
    <property type="entry name" value="Metallo-hydrolase/oxidoreductase"/>
    <property type="match status" value="1"/>
</dbReference>
<evidence type="ECO:0000259" key="2">
    <source>
        <dbReference type="SMART" id="SM00849"/>
    </source>
</evidence>
<proteinExistence type="predicted"/>
<keyword evidence="1" id="KW-0479">Metal-binding</keyword>
<dbReference type="InterPro" id="IPR001279">
    <property type="entry name" value="Metallo-B-lactamas"/>
</dbReference>
<dbReference type="InterPro" id="IPR044528">
    <property type="entry name" value="POD-like_MBL-fold"/>
</dbReference>
<dbReference type="FunFam" id="3.60.15.10:FF:000033">
    <property type="entry name" value="MBL fold metallo-hydrolase"/>
    <property type="match status" value="1"/>
</dbReference>
<reference evidence="4" key="1">
    <citation type="submission" date="2016-09" db="EMBL/GenBank/DDBJ databases">
        <authorList>
            <person name="Wan X."/>
            <person name="Hou S."/>
        </authorList>
    </citation>
    <scope>NUCLEOTIDE SEQUENCE [LARGE SCALE GENOMIC DNA]</scope>
    <source>
        <strain evidence="4">KH87</strain>
    </source>
</reference>